<reference evidence="2" key="1">
    <citation type="journal article" date="2018" name="Int. J. Syst. Evol. Microbiol.">
        <title>Carboxylicivirga sediminis sp. nov., isolated from coastal sediment.</title>
        <authorList>
            <person name="Wang F.Q."/>
            <person name="Ren L.H."/>
            <person name="Zou R.J."/>
            <person name="Sun Y.Z."/>
            <person name="Liu X.J."/>
            <person name="Jiang F."/>
            <person name="Liu L.J."/>
        </authorList>
    </citation>
    <scope>NUCLEOTIDE SEQUENCE</scope>
    <source>
        <strain evidence="2">JR1</strain>
    </source>
</reference>
<protein>
    <submittedName>
        <fullName evidence="2">Uncharacterized protein</fullName>
    </submittedName>
</protein>
<reference evidence="2" key="2">
    <citation type="submission" date="2021-04" db="EMBL/GenBank/DDBJ databases">
        <authorList>
            <person name="Zhang T."/>
            <person name="Zhang Y."/>
            <person name="Lu D."/>
            <person name="Zuo D."/>
            <person name="Du Z."/>
        </authorList>
    </citation>
    <scope>NUCLEOTIDE SEQUENCE</scope>
    <source>
        <strain evidence="2">JR1</strain>
    </source>
</reference>
<dbReference type="AlphaFoldDB" id="A0A941F0Z6"/>
<keyword evidence="3" id="KW-1185">Reference proteome</keyword>
<evidence type="ECO:0000313" key="3">
    <source>
        <dbReference type="Proteomes" id="UP000679220"/>
    </source>
</evidence>
<gene>
    <name evidence="2" type="ORF">KDU71_02635</name>
</gene>
<organism evidence="2 3">
    <name type="scientific">Carboxylicivirga sediminis</name>
    <dbReference type="NCBI Taxonomy" id="2006564"/>
    <lineage>
        <taxon>Bacteria</taxon>
        <taxon>Pseudomonadati</taxon>
        <taxon>Bacteroidota</taxon>
        <taxon>Bacteroidia</taxon>
        <taxon>Marinilabiliales</taxon>
        <taxon>Marinilabiliaceae</taxon>
        <taxon>Carboxylicivirga</taxon>
    </lineage>
</organism>
<keyword evidence="1" id="KW-0812">Transmembrane</keyword>
<accession>A0A941F0Z6</accession>
<proteinExistence type="predicted"/>
<keyword evidence="1" id="KW-1133">Transmembrane helix</keyword>
<feature type="transmembrane region" description="Helical" evidence="1">
    <location>
        <begin position="79"/>
        <end position="99"/>
    </location>
</feature>
<evidence type="ECO:0000256" key="1">
    <source>
        <dbReference type="SAM" id="Phobius"/>
    </source>
</evidence>
<feature type="transmembrane region" description="Helical" evidence="1">
    <location>
        <begin position="12"/>
        <end position="36"/>
    </location>
</feature>
<dbReference type="Proteomes" id="UP000679220">
    <property type="component" value="Unassembled WGS sequence"/>
</dbReference>
<keyword evidence="1" id="KW-0472">Membrane</keyword>
<dbReference type="EMBL" id="JAGTAR010000002">
    <property type="protein sequence ID" value="MBR8534442.1"/>
    <property type="molecule type" value="Genomic_DNA"/>
</dbReference>
<dbReference type="RefSeq" id="WP_212188345.1">
    <property type="nucleotide sequence ID" value="NZ_JAGTAR010000002.1"/>
</dbReference>
<sequence>MNELLSFYYEIIYTKACLSSVGLSLDIIGAIILFFSGVPSRYIDQRYQRSKVDMIGDDESDIVSRDIVRRHVKNYNSKYVIWSKIGLALLIIGFALQLFSNLYL</sequence>
<comment type="caution">
    <text evidence="2">The sequence shown here is derived from an EMBL/GenBank/DDBJ whole genome shotgun (WGS) entry which is preliminary data.</text>
</comment>
<evidence type="ECO:0000313" key="2">
    <source>
        <dbReference type="EMBL" id="MBR8534442.1"/>
    </source>
</evidence>
<name>A0A941F0Z6_9BACT</name>